<evidence type="ECO:0000313" key="1">
    <source>
        <dbReference type="EMBL" id="KAK0444345.1"/>
    </source>
</evidence>
<evidence type="ECO:0008006" key="3">
    <source>
        <dbReference type="Google" id="ProtNLM"/>
    </source>
</evidence>
<protein>
    <recommendedName>
        <fullName evidence="3">F-box domain-containing protein</fullName>
    </recommendedName>
</protein>
<reference evidence="1" key="1">
    <citation type="submission" date="2023-06" db="EMBL/GenBank/DDBJ databases">
        <authorList>
            <consortium name="Lawrence Berkeley National Laboratory"/>
            <person name="Ahrendt S."/>
            <person name="Sahu N."/>
            <person name="Indic B."/>
            <person name="Wong-Bajracharya J."/>
            <person name="Merenyi Z."/>
            <person name="Ke H.-M."/>
            <person name="Monk M."/>
            <person name="Kocsube S."/>
            <person name="Drula E."/>
            <person name="Lipzen A."/>
            <person name="Balint B."/>
            <person name="Henrissat B."/>
            <person name="Andreopoulos B."/>
            <person name="Martin F.M."/>
            <person name="Harder C.B."/>
            <person name="Rigling D."/>
            <person name="Ford K.L."/>
            <person name="Foster G.D."/>
            <person name="Pangilinan J."/>
            <person name="Papanicolaou A."/>
            <person name="Barry K."/>
            <person name="LaButti K."/>
            <person name="Viragh M."/>
            <person name="Koriabine M."/>
            <person name="Yan M."/>
            <person name="Riley R."/>
            <person name="Champramary S."/>
            <person name="Plett K.L."/>
            <person name="Tsai I.J."/>
            <person name="Slot J."/>
            <person name="Sipos G."/>
            <person name="Plett J."/>
            <person name="Nagy L.G."/>
            <person name="Grigoriev I.V."/>
        </authorList>
    </citation>
    <scope>NUCLEOTIDE SEQUENCE</scope>
    <source>
        <strain evidence="1">FPL87.14</strain>
    </source>
</reference>
<proteinExistence type="predicted"/>
<name>A0AA39JLZ5_9AGAR</name>
<dbReference type="SUPFAM" id="SSF52047">
    <property type="entry name" value="RNI-like"/>
    <property type="match status" value="1"/>
</dbReference>
<comment type="caution">
    <text evidence="1">The sequence shown here is derived from an EMBL/GenBank/DDBJ whole genome shotgun (WGS) entry which is preliminary data.</text>
</comment>
<organism evidence="1 2">
    <name type="scientific">Armillaria borealis</name>
    <dbReference type="NCBI Taxonomy" id="47425"/>
    <lineage>
        <taxon>Eukaryota</taxon>
        <taxon>Fungi</taxon>
        <taxon>Dikarya</taxon>
        <taxon>Basidiomycota</taxon>
        <taxon>Agaricomycotina</taxon>
        <taxon>Agaricomycetes</taxon>
        <taxon>Agaricomycetidae</taxon>
        <taxon>Agaricales</taxon>
        <taxon>Marasmiineae</taxon>
        <taxon>Physalacriaceae</taxon>
        <taxon>Armillaria</taxon>
    </lineage>
</organism>
<evidence type="ECO:0000313" key="2">
    <source>
        <dbReference type="Proteomes" id="UP001175226"/>
    </source>
</evidence>
<gene>
    <name evidence="1" type="ORF">EV421DRAFT_390496</name>
</gene>
<sequence length="314" mass="34947">MCPTMALPQDILEEILSHLRFDLPSLKACSLTHPSFLLPSSRLLFAKIRVRDSHGPPTDICLELRKALVASKHMTASIRSLILHFVWSPKENGTGIFPSLLQLLPNLQRLSIHLARGNVSIFNADSFPSPHSISSVRTLTLEKIGFDTASQLYSLLANFNNLEDISMDVIRIDDTNATTNLVPSRQSCFPSTLELNLDGPVIETLLSPHSTVSMANLRVLTIYADSDQDVKATSSILSVSSSLQVLTLLLPITESRESHLRPLSQLRSICTSLYFDSEWTSIDKIPSDWRGPFSWAHPFFKRLPSSVEDIILES</sequence>
<dbReference type="AlphaFoldDB" id="A0AA39JLZ5"/>
<dbReference type="Proteomes" id="UP001175226">
    <property type="component" value="Unassembled WGS sequence"/>
</dbReference>
<dbReference type="EMBL" id="JAUEPT010000019">
    <property type="protein sequence ID" value="KAK0444345.1"/>
    <property type="molecule type" value="Genomic_DNA"/>
</dbReference>
<accession>A0AA39JLZ5</accession>
<keyword evidence="2" id="KW-1185">Reference proteome</keyword>